<dbReference type="EMBL" id="CP034539">
    <property type="protein sequence ID" value="AZQ35660.1"/>
    <property type="molecule type" value="Genomic_DNA"/>
</dbReference>
<evidence type="ECO:0000256" key="1">
    <source>
        <dbReference type="SAM" id="MobiDB-lite"/>
    </source>
</evidence>
<gene>
    <name evidence="2" type="ORF">EJ357_20940</name>
</gene>
<feature type="compositionally biased region" description="Basic residues" evidence="1">
    <location>
        <begin position="43"/>
        <end position="56"/>
    </location>
</feature>
<evidence type="ECO:0000313" key="2">
    <source>
        <dbReference type="EMBL" id="AZQ35660.1"/>
    </source>
</evidence>
<sequence length="63" mass="6866">MPDDVFPVAGRCGMFVLGTPTRVHPSGEDPPILGVPGPGSRLDRRHGRVRSRRRARHAEAIPT</sequence>
<reference evidence="2 3" key="1">
    <citation type="journal article" date="2019" name="Int. J. Syst. Evol. Microbiol.">
        <title>Streptomyces cyaneochromogenes sp. nov., a blue pigment-producing actinomycete from manganese-contaminated soil.</title>
        <authorList>
            <person name="Tang X."/>
            <person name="Zhao J."/>
            <person name="Li K."/>
            <person name="Chen Z."/>
            <person name="Sun Y."/>
            <person name="Gao J."/>
        </authorList>
    </citation>
    <scope>NUCLEOTIDE SEQUENCE [LARGE SCALE GENOMIC DNA]</scope>
    <source>
        <strain evidence="2 3">MK-45</strain>
    </source>
</reference>
<feature type="region of interest" description="Disordered" evidence="1">
    <location>
        <begin position="21"/>
        <end position="63"/>
    </location>
</feature>
<dbReference type="AlphaFoldDB" id="A0A3S9M952"/>
<keyword evidence="3" id="KW-1185">Reference proteome</keyword>
<name>A0A3S9M952_9ACTN</name>
<proteinExistence type="predicted"/>
<organism evidence="2 3">
    <name type="scientific">Streptomyces cyaneochromogenes</name>
    <dbReference type="NCBI Taxonomy" id="2496836"/>
    <lineage>
        <taxon>Bacteria</taxon>
        <taxon>Bacillati</taxon>
        <taxon>Actinomycetota</taxon>
        <taxon>Actinomycetes</taxon>
        <taxon>Kitasatosporales</taxon>
        <taxon>Streptomycetaceae</taxon>
        <taxon>Streptomyces</taxon>
    </lineage>
</organism>
<dbReference type="OrthoDB" id="4311384at2"/>
<evidence type="ECO:0000313" key="3">
    <source>
        <dbReference type="Proteomes" id="UP000280298"/>
    </source>
</evidence>
<dbReference type="Proteomes" id="UP000280298">
    <property type="component" value="Chromosome"/>
</dbReference>
<protein>
    <submittedName>
        <fullName evidence="2">Uncharacterized protein</fullName>
    </submittedName>
</protein>
<dbReference type="KEGG" id="scya:EJ357_20940"/>
<accession>A0A3S9M952</accession>